<evidence type="ECO:0000259" key="2">
    <source>
        <dbReference type="Pfam" id="PF12728"/>
    </source>
</evidence>
<dbReference type="InterPro" id="IPR010093">
    <property type="entry name" value="SinI_DNA-bd"/>
</dbReference>
<dbReference type="InterPro" id="IPR041657">
    <property type="entry name" value="HTH_17"/>
</dbReference>
<dbReference type="Pfam" id="PF12728">
    <property type="entry name" value="HTH_17"/>
    <property type="match status" value="1"/>
</dbReference>
<sequence>MNSFSAWLESVKQNCQFLPYAIQPQTVYQETLSVPEAAKELKTSEDTIRGWINSGELKASNVATGPRPRYLIPRDELNRFLKGRQPSPPPSRKGKRTR</sequence>
<evidence type="ECO:0000313" key="4">
    <source>
        <dbReference type="Proteomes" id="UP000316426"/>
    </source>
</evidence>
<dbReference type="KEGG" id="bmei:Spa11_12460"/>
<dbReference type="Proteomes" id="UP000316426">
    <property type="component" value="Chromosome"/>
</dbReference>
<accession>A0A518K5K8</accession>
<dbReference type="EMBL" id="CP036349">
    <property type="protein sequence ID" value="QDV73057.1"/>
    <property type="molecule type" value="Genomic_DNA"/>
</dbReference>
<organism evidence="3 4">
    <name type="scientific">Botrimarina mediterranea</name>
    <dbReference type="NCBI Taxonomy" id="2528022"/>
    <lineage>
        <taxon>Bacteria</taxon>
        <taxon>Pseudomonadati</taxon>
        <taxon>Planctomycetota</taxon>
        <taxon>Planctomycetia</taxon>
        <taxon>Pirellulales</taxon>
        <taxon>Lacipirellulaceae</taxon>
        <taxon>Botrimarina</taxon>
    </lineage>
</organism>
<feature type="domain" description="Helix-turn-helix" evidence="2">
    <location>
        <begin position="32"/>
        <end position="84"/>
    </location>
</feature>
<proteinExistence type="predicted"/>
<reference evidence="3 4" key="1">
    <citation type="submission" date="2019-02" db="EMBL/GenBank/DDBJ databases">
        <title>Deep-cultivation of Planctomycetes and their phenomic and genomic characterization uncovers novel biology.</title>
        <authorList>
            <person name="Wiegand S."/>
            <person name="Jogler M."/>
            <person name="Boedeker C."/>
            <person name="Pinto D."/>
            <person name="Vollmers J."/>
            <person name="Rivas-Marin E."/>
            <person name="Kohn T."/>
            <person name="Peeters S.H."/>
            <person name="Heuer A."/>
            <person name="Rast P."/>
            <person name="Oberbeckmann S."/>
            <person name="Bunk B."/>
            <person name="Jeske O."/>
            <person name="Meyerdierks A."/>
            <person name="Storesund J.E."/>
            <person name="Kallscheuer N."/>
            <person name="Luecker S."/>
            <person name="Lage O.M."/>
            <person name="Pohl T."/>
            <person name="Merkel B.J."/>
            <person name="Hornburger P."/>
            <person name="Mueller R.-W."/>
            <person name="Bruemmer F."/>
            <person name="Labrenz M."/>
            <person name="Spormann A.M."/>
            <person name="Op den Camp H."/>
            <person name="Overmann J."/>
            <person name="Amann R."/>
            <person name="Jetten M.S.M."/>
            <person name="Mascher T."/>
            <person name="Medema M.H."/>
            <person name="Devos D.P."/>
            <person name="Kaster A.-K."/>
            <person name="Ovreas L."/>
            <person name="Rohde M."/>
            <person name="Galperin M.Y."/>
            <person name="Jogler C."/>
        </authorList>
    </citation>
    <scope>NUCLEOTIDE SEQUENCE [LARGE SCALE GENOMIC DNA]</scope>
    <source>
        <strain evidence="3 4">Spa11</strain>
    </source>
</reference>
<evidence type="ECO:0000256" key="1">
    <source>
        <dbReference type="SAM" id="MobiDB-lite"/>
    </source>
</evidence>
<dbReference type="InterPro" id="IPR009061">
    <property type="entry name" value="DNA-bd_dom_put_sf"/>
</dbReference>
<dbReference type="NCBIfam" id="TIGR01764">
    <property type="entry name" value="excise"/>
    <property type="match status" value="1"/>
</dbReference>
<name>A0A518K5K8_9BACT</name>
<feature type="region of interest" description="Disordered" evidence="1">
    <location>
        <begin position="76"/>
        <end position="98"/>
    </location>
</feature>
<dbReference type="SUPFAM" id="SSF46955">
    <property type="entry name" value="Putative DNA-binding domain"/>
    <property type="match status" value="1"/>
</dbReference>
<keyword evidence="4" id="KW-1185">Reference proteome</keyword>
<protein>
    <submittedName>
        <fullName evidence="3">Helix-turn-helix domain protein</fullName>
    </submittedName>
</protein>
<dbReference type="AlphaFoldDB" id="A0A518K5K8"/>
<dbReference type="GO" id="GO:0003677">
    <property type="term" value="F:DNA binding"/>
    <property type="evidence" value="ECO:0007669"/>
    <property type="project" value="InterPro"/>
</dbReference>
<evidence type="ECO:0000313" key="3">
    <source>
        <dbReference type="EMBL" id="QDV73057.1"/>
    </source>
</evidence>
<gene>
    <name evidence="3" type="ORF">Spa11_12460</name>
</gene>
<dbReference type="RefSeq" id="WP_145109394.1">
    <property type="nucleotide sequence ID" value="NZ_CP036349.1"/>
</dbReference>